<feature type="signal peptide" evidence="2">
    <location>
        <begin position="1"/>
        <end position="18"/>
    </location>
</feature>
<dbReference type="CDD" id="cd02947">
    <property type="entry name" value="TRX_family"/>
    <property type="match status" value="1"/>
</dbReference>
<dbReference type="Pfam" id="PF13899">
    <property type="entry name" value="Thioredoxin_7"/>
    <property type="match status" value="1"/>
</dbReference>
<organism evidence="3 4">
    <name type="scientific">Cellulophaga tyrosinoxydans</name>
    <dbReference type="NCBI Taxonomy" id="504486"/>
    <lineage>
        <taxon>Bacteria</taxon>
        <taxon>Pseudomonadati</taxon>
        <taxon>Bacteroidota</taxon>
        <taxon>Flavobacteriia</taxon>
        <taxon>Flavobacteriales</taxon>
        <taxon>Flavobacteriaceae</taxon>
        <taxon>Cellulophaga</taxon>
    </lineage>
</organism>
<evidence type="ECO:0000256" key="1">
    <source>
        <dbReference type="ARBA" id="ARBA00022729"/>
    </source>
</evidence>
<feature type="chain" id="PRO_5012325663" evidence="2">
    <location>
        <begin position="19"/>
        <end position="151"/>
    </location>
</feature>
<dbReference type="EMBL" id="FWXO01000002">
    <property type="protein sequence ID" value="SMC52521.1"/>
    <property type="molecule type" value="Genomic_DNA"/>
</dbReference>
<dbReference type="PANTHER" id="PTHR15337">
    <property type="entry name" value="ANTERIOR GRADIENT PROTEIN-RELATED"/>
    <property type="match status" value="1"/>
</dbReference>
<dbReference type="Proteomes" id="UP000192360">
    <property type="component" value="Unassembled WGS sequence"/>
</dbReference>
<accession>A0A1W1ZWL6</accession>
<dbReference type="InterPro" id="IPR036249">
    <property type="entry name" value="Thioredoxin-like_sf"/>
</dbReference>
<keyword evidence="4" id="KW-1185">Reference proteome</keyword>
<evidence type="ECO:0000313" key="4">
    <source>
        <dbReference type="Proteomes" id="UP000192360"/>
    </source>
</evidence>
<dbReference type="AlphaFoldDB" id="A0A1W1ZWL6"/>
<protein>
    <submittedName>
        <fullName evidence="3">Thioredoxin-related protein</fullName>
    </submittedName>
</protein>
<name>A0A1W1ZWL6_9FLAO</name>
<keyword evidence="1 2" id="KW-0732">Signal</keyword>
<dbReference type="InterPro" id="IPR051099">
    <property type="entry name" value="AGR/TXD"/>
</dbReference>
<dbReference type="STRING" id="504486.SAMN05660703_1580"/>
<dbReference type="RefSeq" id="WP_084060942.1">
    <property type="nucleotide sequence ID" value="NZ_FWXO01000002.1"/>
</dbReference>
<gene>
    <name evidence="3" type="ORF">SAMN05660703_1580</name>
</gene>
<evidence type="ECO:0000256" key="2">
    <source>
        <dbReference type="SAM" id="SignalP"/>
    </source>
</evidence>
<sequence length="151" mass="17451">MKKIIVLLLFPILLSAQGDVITKEKTDWITNYDQAIKLAKKEKKNILMFFTGSDWCPPCIALKRDFLETTAFDVYANEYILLYIDIPRNKDLLTADQLKSNKELAAKYNKRGSVPMLKVVNKEGNELGEMSGYSMNGEIKYHTKFLEKYKK</sequence>
<evidence type="ECO:0000313" key="3">
    <source>
        <dbReference type="EMBL" id="SMC52521.1"/>
    </source>
</evidence>
<dbReference type="SUPFAM" id="SSF52833">
    <property type="entry name" value="Thioredoxin-like"/>
    <property type="match status" value="1"/>
</dbReference>
<proteinExistence type="predicted"/>
<reference evidence="4" key="1">
    <citation type="submission" date="2017-04" db="EMBL/GenBank/DDBJ databases">
        <authorList>
            <person name="Varghese N."/>
            <person name="Submissions S."/>
        </authorList>
    </citation>
    <scope>NUCLEOTIDE SEQUENCE [LARGE SCALE GENOMIC DNA]</scope>
    <source>
        <strain evidence="4">DSM 21164</strain>
    </source>
</reference>
<dbReference type="Gene3D" id="3.40.30.10">
    <property type="entry name" value="Glutaredoxin"/>
    <property type="match status" value="1"/>
</dbReference>
<dbReference type="OrthoDB" id="981626at2"/>
<dbReference type="PANTHER" id="PTHR15337:SF11">
    <property type="entry name" value="THIOREDOXIN DOMAIN-CONTAINING PROTEIN"/>
    <property type="match status" value="1"/>
</dbReference>